<protein>
    <submittedName>
        <fullName evidence="3">Uncharacterized protein</fullName>
    </submittedName>
</protein>
<feature type="coiled-coil region" evidence="1">
    <location>
        <begin position="85"/>
        <end position="119"/>
    </location>
</feature>
<reference evidence="3 4" key="1">
    <citation type="submission" date="2020-01" db="EMBL/GenBank/DDBJ databases">
        <authorList>
            <person name="Gupta K D."/>
        </authorList>
    </citation>
    <scope>NUCLEOTIDE SEQUENCE [LARGE SCALE GENOMIC DNA]</scope>
</reference>
<dbReference type="AlphaFoldDB" id="A0A8S0WJ99"/>
<feature type="region of interest" description="Disordered" evidence="2">
    <location>
        <begin position="139"/>
        <end position="159"/>
    </location>
</feature>
<proteinExistence type="predicted"/>
<evidence type="ECO:0000313" key="3">
    <source>
        <dbReference type="EMBL" id="CAA7271040.1"/>
    </source>
</evidence>
<name>A0A8S0WJ99_CYCAE</name>
<evidence type="ECO:0000256" key="1">
    <source>
        <dbReference type="SAM" id="Coils"/>
    </source>
</evidence>
<sequence>MRTPQTPPTQGDMTSSRLCDGVDEFDAAANKLKKIESTFEKLLDAKRKQLDINATQESDDFQLVNHQDSEIQGRKTMTKSQLECIQDAHSQLADAIHQIRTLRQQNTALKEQITQMEEDMEAAAQWILAEDALTRARKEVREDESSRMPIRSRPSRLGKRPSSKIIKAVSALNEKVQDDAQRYFDNLERAGWQSESIPAELQKNAKRLLGKRLTSFLVKQSETRDVKYPVLMKTVIEVYLFHWCFAIIEGLYPKQRSFEDLLLDLSALHLGHKNVDLKCPQNIIQMKSHRPDFDEWVSDLLQELELILAVGDVRLQSEDSAPGTLRRLIKSAYDLRRALAERDLHGNIKLTMPVPNTVFKPERMDEAPLQRVPGWVRLLRSTNPGEANRVAGTSSLGITCEGDDGTKEIIVKPVVTSYTVIEDEISLRNMRSGVHDSLYNYHRSRSLRDWPESERI</sequence>
<keyword evidence="4" id="KW-1185">Reference proteome</keyword>
<dbReference type="Proteomes" id="UP000467700">
    <property type="component" value="Unassembled WGS sequence"/>
</dbReference>
<dbReference type="OrthoDB" id="3065671at2759"/>
<accession>A0A8S0WJ99</accession>
<evidence type="ECO:0000313" key="4">
    <source>
        <dbReference type="Proteomes" id="UP000467700"/>
    </source>
</evidence>
<organism evidence="3 4">
    <name type="scientific">Cyclocybe aegerita</name>
    <name type="common">Black poplar mushroom</name>
    <name type="synonym">Agrocybe aegerita</name>
    <dbReference type="NCBI Taxonomy" id="1973307"/>
    <lineage>
        <taxon>Eukaryota</taxon>
        <taxon>Fungi</taxon>
        <taxon>Dikarya</taxon>
        <taxon>Basidiomycota</taxon>
        <taxon>Agaricomycotina</taxon>
        <taxon>Agaricomycetes</taxon>
        <taxon>Agaricomycetidae</taxon>
        <taxon>Agaricales</taxon>
        <taxon>Agaricineae</taxon>
        <taxon>Bolbitiaceae</taxon>
        <taxon>Cyclocybe</taxon>
    </lineage>
</organism>
<evidence type="ECO:0000256" key="2">
    <source>
        <dbReference type="SAM" id="MobiDB-lite"/>
    </source>
</evidence>
<keyword evidence="1" id="KW-0175">Coiled coil</keyword>
<dbReference type="EMBL" id="CACVBS010000101">
    <property type="protein sequence ID" value="CAA7271040.1"/>
    <property type="molecule type" value="Genomic_DNA"/>
</dbReference>
<comment type="caution">
    <text evidence="3">The sequence shown here is derived from an EMBL/GenBank/DDBJ whole genome shotgun (WGS) entry which is preliminary data.</text>
</comment>
<gene>
    <name evidence="3" type="ORF">AAE3_LOCUS13205</name>
</gene>